<name>A0ABN0JT27_9GAMM</name>
<reference evidence="2" key="1">
    <citation type="submission" date="2013-02" db="EMBL/GenBank/DDBJ databases">
        <title>The Genome Sequence of Acinetobacter sp. NIPH 236.</title>
        <authorList>
            <consortium name="The Broad Institute Genome Sequencing Platform"/>
            <consortium name="The Broad Institute Genome Sequencing Center for Infectious Disease"/>
            <person name="Cerqueira G."/>
            <person name="Feldgarden M."/>
            <person name="Courvalin P."/>
            <person name="Perichon B."/>
            <person name="Grillot-Courvalin C."/>
            <person name="Clermont D."/>
            <person name="Rocha E."/>
            <person name="Yoon E.-J."/>
            <person name="Nemec A."/>
            <person name="Walker B."/>
            <person name="Young S.K."/>
            <person name="Zeng Q."/>
            <person name="Gargeya S."/>
            <person name="Fitzgerald M."/>
            <person name="Haas B."/>
            <person name="Abouelleil A."/>
            <person name="Alvarado L."/>
            <person name="Arachchi H.M."/>
            <person name="Berlin A.M."/>
            <person name="Chapman S.B."/>
            <person name="Dewar J."/>
            <person name="Goldberg J."/>
            <person name="Griggs A."/>
            <person name="Gujja S."/>
            <person name="Hansen M."/>
            <person name="Howarth C."/>
            <person name="Imamovic A."/>
            <person name="Larimer J."/>
            <person name="McCowan C."/>
            <person name="Murphy C."/>
            <person name="Neiman D."/>
            <person name="Pearson M."/>
            <person name="Priest M."/>
            <person name="Roberts A."/>
            <person name="Saif S."/>
            <person name="Shea T."/>
            <person name="Sisk P."/>
            <person name="Sykes S."/>
            <person name="Wortman J."/>
            <person name="Nusbaum C."/>
            <person name="Birren B."/>
        </authorList>
    </citation>
    <scope>NUCLEOTIDE SEQUENCE [LARGE SCALE GENOMIC DNA]</scope>
    <source>
        <strain evidence="2">NIPH 236</strain>
    </source>
</reference>
<accession>A0ABN0JT27</accession>
<proteinExistence type="predicted"/>
<evidence type="ECO:0000313" key="1">
    <source>
        <dbReference type="EMBL" id="ENU28426.1"/>
    </source>
</evidence>
<dbReference type="RefSeq" id="WP_004659450.1">
    <property type="nucleotide sequence ID" value="NZ_BMDV01000009.1"/>
</dbReference>
<keyword evidence="2" id="KW-1185">Reference proteome</keyword>
<dbReference type="EMBL" id="APOJ01000015">
    <property type="protein sequence ID" value="ENU28426.1"/>
    <property type="molecule type" value="Genomic_DNA"/>
</dbReference>
<organism evidence="1 2">
    <name type="scientific">Acinetobacter modestus</name>
    <dbReference type="NCBI Taxonomy" id="1776740"/>
    <lineage>
        <taxon>Bacteria</taxon>
        <taxon>Pseudomonadati</taxon>
        <taxon>Pseudomonadota</taxon>
        <taxon>Gammaproteobacteria</taxon>
        <taxon>Moraxellales</taxon>
        <taxon>Moraxellaceae</taxon>
        <taxon>Acinetobacter</taxon>
    </lineage>
</organism>
<comment type="caution">
    <text evidence="1">The sequence shown here is derived from an EMBL/GenBank/DDBJ whole genome shotgun (WGS) entry which is preliminary data.</text>
</comment>
<evidence type="ECO:0000313" key="2">
    <source>
        <dbReference type="Proteomes" id="UP000013190"/>
    </source>
</evidence>
<sequence>MNQKLPLLKLKPSDIEHGIKVVNRTKRFIVFVPALLHGGEALIFPSQSRYSGQQIKQGRGIVFYNGVDSAWQAALGNGEDCIIINDITPSQASLLLEKYHALLGQNKNLNLQSIKTLLSYAKQELNIIDFYNKRASSVLRDTKIIDENNPFFMEVTKQEVHKALYIPHGFIFDGPVQQVYPQGAVMVSDKKRCWGVGTDVFLRGYRKIENGKEYNLISIENDFGERFTFSK</sequence>
<protein>
    <submittedName>
        <fullName evidence="1">Uncharacterized protein</fullName>
    </submittedName>
</protein>
<gene>
    <name evidence="1" type="ORF">F992_00544</name>
</gene>
<dbReference type="Proteomes" id="UP000013190">
    <property type="component" value="Unassembled WGS sequence"/>
</dbReference>
<reference evidence="1 2" key="2">
    <citation type="journal article" date="2016" name="Int. J. Syst. Evol. Microbiol.">
        <title>Taxonomy of haemolytic and/or proteolytic strains of the genus Acinetobacter with the proposal of Acinetobacter courvalinii sp. nov. (genomic species 14 sensu Bouvet &amp; Jeanjean), Acinetobacter dispersus sp. nov. (genomic species 17), Acinetobacter modestus sp. nov., Acinetobacter proteolyticus sp. nov. and Acinetobacter vivianii sp. nov.</title>
        <authorList>
            <person name="Nemec A."/>
            <person name="Radolfova-Krizova L."/>
            <person name="Maixnerova M."/>
            <person name="Vrestiakova E."/>
            <person name="Jezek P."/>
            <person name="Sedo O."/>
        </authorList>
    </citation>
    <scope>NUCLEOTIDE SEQUENCE [LARGE SCALE GENOMIC DNA]</scope>
    <source>
        <strain evidence="1 2">NIPH 236</strain>
    </source>
</reference>
<dbReference type="GeneID" id="92833975"/>